<evidence type="ECO:0000313" key="3">
    <source>
        <dbReference type="EMBL" id="KAK3257374.1"/>
    </source>
</evidence>
<feature type="domain" description="Ubiquitin-like" evidence="2">
    <location>
        <begin position="34"/>
        <end position="89"/>
    </location>
</feature>
<dbReference type="Pfam" id="PF00240">
    <property type="entry name" value="ubiquitin"/>
    <property type="match status" value="1"/>
</dbReference>
<keyword evidence="1" id="KW-0175">Coiled coil</keyword>
<sequence>MNSHSAVSNIDGKISVTLQVAGLGALEVESLDVTVGHVRQLLSAKMQVAPTSLKVISGGRILKDDEKTLAEYGVTEKSKFLVTKTATSTNSKLHDQEAQLRAEEDKKEERRRQIERIRAAASVMAGRGSNTALDSQDLMLEDQQGHAIKFVSDEDRKALVTALVLHTMGQELMAKTEGDKKALACDP</sequence>
<dbReference type="GO" id="GO:2000058">
    <property type="term" value="P:regulation of ubiquitin-dependent protein catabolic process"/>
    <property type="evidence" value="ECO:0007669"/>
    <property type="project" value="TreeGrafter"/>
</dbReference>
<dbReference type="EMBL" id="LGRX02020580">
    <property type="protein sequence ID" value="KAK3257374.1"/>
    <property type="molecule type" value="Genomic_DNA"/>
</dbReference>
<dbReference type="SMART" id="SM00213">
    <property type="entry name" value="UBQ"/>
    <property type="match status" value="1"/>
</dbReference>
<dbReference type="SUPFAM" id="SSF54236">
    <property type="entry name" value="Ubiquitin-like"/>
    <property type="match status" value="1"/>
</dbReference>
<organism evidence="3 4">
    <name type="scientific">Cymbomonas tetramitiformis</name>
    <dbReference type="NCBI Taxonomy" id="36881"/>
    <lineage>
        <taxon>Eukaryota</taxon>
        <taxon>Viridiplantae</taxon>
        <taxon>Chlorophyta</taxon>
        <taxon>Pyramimonadophyceae</taxon>
        <taxon>Pyramimonadales</taxon>
        <taxon>Pyramimonadaceae</taxon>
        <taxon>Cymbomonas</taxon>
    </lineage>
</organism>
<dbReference type="Proteomes" id="UP001190700">
    <property type="component" value="Unassembled WGS sequence"/>
</dbReference>
<gene>
    <name evidence="3" type="ORF">CYMTET_33536</name>
</gene>
<feature type="coiled-coil region" evidence="1">
    <location>
        <begin position="86"/>
        <end position="120"/>
    </location>
</feature>
<reference evidence="3 4" key="1">
    <citation type="journal article" date="2015" name="Genome Biol. Evol.">
        <title>Comparative Genomics of a Bacterivorous Green Alga Reveals Evolutionary Causalities and Consequences of Phago-Mixotrophic Mode of Nutrition.</title>
        <authorList>
            <person name="Burns J.A."/>
            <person name="Paasch A."/>
            <person name="Narechania A."/>
            <person name="Kim E."/>
        </authorList>
    </citation>
    <scope>NUCLEOTIDE SEQUENCE [LARGE SCALE GENOMIC DNA]</scope>
    <source>
        <strain evidence="3 4">PLY_AMNH</strain>
    </source>
</reference>
<comment type="caution">
    <text evidence="3">The sequence shown here is derived from an EMBL/GenBank/DDBJ whole genome shotgun (WGS) entry which is preliminary data.</text>
</comment>
<dbReference type="InterPro" id="IPR029071">
    <property type="entry name" value="Ubiquitin-like_domsf"/>
</dbReference>
<dbReference type="AlphaFoldDB" id="A0AAE0KR29"/>
<evidence type="ECO:0000313" key="4">
    <source>
        <dbReference type="Proteomes" id="UP001190700"/>
    </source>
</evidence>
<proteinExistence type="predicted"/>
<keyword evidence="4" id="KW-1185">Reference proteome</keyword>
<name>A0AAE0KR29_9CHLO</name>
<dbReference type="PANTHER" id="PTHR12948:SF3">
    <property type="entry name" value="NEDD8 ULTIMATE BUSTER 1"/>
    <property type="match status" value="1"/>
</dbReference>
<dbReference type="Gene3D" id="3.10.20.90">
    <property type="entry name" value="Phosphatidylinositol 3-kinase Catalytic Subunit, Chain A, domain 1"/>
    <property type="match status" value="1"/>
</dbReference>
<evidence type="ECO:0000256" key="1">
    <source>
        <dbReference type="SAM" id="Coils"/>
    </source>
</evidence>
<evidence type="ECO:0000259" key="2">
    <source>
        <dbReference type="PROSITE" id="PS50053"/>
    </source>
</evidence>
<accession>A0AAE0KR29</accession>
<protein>
    <recommendedName>
        <fullName evidence="2">Ubiquitin-like domain-containing protein</fullName>
    </recommendedName>
</protein>
<dbReference type="InterPro" id="IPR000626">
    <property type="entry name" value="Ubiquitin-like_dom"/>
</dbReference>
<dbReference type="InterPro" id="IPR039749">
    <property type="entry name" value="NUB1"/>
</dbReference>
<dbReference type="PANTHER" id="PTHR12948">
    <property type="entry name" value="NEDD8 ULTIMATE BUSTER-1 BS4 PROTEIN"/>
    <property type="match status" value="1"/>
</dbReference>
<dbReference type="PROSITE" id="PS50053">
    <property type="entry name" value="UBIQUITIN_2"/>
    <property type="match status" value="1"/>
</dbReference>